<accession>A0A103Z9G1</accession>
<proteinExistence type="predicted"/>
<reference evidence="5 6" key="1">
    <citation type="submission" date="2015-11" db="EMBL/GenBank/DDBJ databases">
        <title>Expanding the genomic diversity of Burkholderia species for the development of highly accurate diagnostics.</title>
        <authorList>
            <person name="Sahl J."/>
            <person name="Keim P."/>
            <person name="Wagner D."/>
        </authorList>
    </citation>
    <scope>NUCLEOTIDE SEQUENCE [LARGE SCALE GENOMIC DNA]</scope>
    <source>
        <strain evidence="5 6">MSMB1302</strain>
    </source>
</reference>
<feature type="domain" description="Nitroreductase" evidence="4">
    <location>
        <begin position="16"/>
        <end position="201"/>
    </location>
</feature>
<organism evidence="5 6">
    <name type="scientific">Burkholderia cepacia</name>
    <name type="common">Pseudomonas cepacia</name>
    <dbReference type="NCBI Taxonomy" id="292"/>
    <lineage>
        <taxon>Bacteria</taxon>
        <taxon>Pseudomonadati</taxon>
        <taxon>Pseudomonadota</taxon>
        <taxon>Betaproteobacteria</taxon>
        <taxon>Burkholderiales</taxon>
        <taxon>Burkholderiaceae</taxon>
        <taxon>Burkholderia</taxon>
        <taxon>Burkholderia cepacia complex</taxon>
    </lineage>
</organism>
<keyword evidence="1" id="KW-0285">Flavoprotein</keyword>
<name>A0A103Z9G1_BURCE</name>
<evidence type="ECO:0000256" key="3">
    <source>
        <dbReference type="ARBA" id="ARBA00023002"/>
    </source>
</evidence>
<dbReference type="InterPro" id="IPR029479">
    <property type="entry name" value="Nitroreductase"/>
</dbReference>
<dbReference type="RefSeq" id="WP_059731762.1">
    <property type="nucleotide sequence ID" value="NZ_LOYH01000089.1"/>
</dbReference>
<evidence type="ECO:0000256" key="1">
    <source>
        <dbReference type="ARBA" id="ARBA00022630"/>
    </source>
</evidence>
<evidence type="ECO:0000313" key="5">
    <source>
        <dbReference type="EMBL" id="KVK75908.1"/>
    </source>
</evidence>
<dbReference type="PANTHER" id="PTHR23026">
    <property type="entry name" value="NADPH NITROREDUCTASE"/>
    <property type="match status" value="1"/>
</dbReference>
<dbReference type="InterPro" id="IPR000415">
    <property type="entry name" value="Nitroreductase-like"/>
</dbReference>
<dbReference type="CDD" id="cd02136">
    <property type="entry name" value="PnbA_NfnB-like"/>
    <property type="match status" value="1"/>
</dbReference>
<protein>
    <submittedName>
        <fullName evidence="5">Nitroreductase</fullName>
    </submittedName>
</protein>
<keyword evidence="3" id="KW-0560">Oxidoreductase</keyword>
<dbReference type="InterPro" id="IPR050627">
    <property type="entry name" value="Nitroreductase/BluB"/>
</dbReference>
<sequence length="227" mass="24696">MTDTPLFDALRSVLDARFSCRGYLSREVPAETIDAILSTAQRTPSWCNSQPWQIIVTRPAATNRLRSALQAASALPNDQWEIAPPAEYRGVYRDRRRTCGLQLYESVGVAAGDREASARQAEENFRLFGAPHVAVITTDALLGTYGVLDCGAYVNNFMLAAASVGVSAIAQAALASKAHVLREILSIPPERRVVCGISFGYVDPSHPANAFRTERAPLDQVVTFVTE</sequence>
<dbReference type="Proteomes" id="UP000069001">
    <property type="component" value="Unassembled WGS sequence"/>
</dbReference>
<dbReference type="Pfam" id="PF00881">
    <property type="entry name" value="Nitroreductase"/>
    <property type="match status" value="1"/>
</dbReference>
<evidence type="ECO:0000259" key="4">
    <source>
        <dbReference type="Pfam" id="PF00881"/>
    </source>
</evidence>
<dbReference type="PANTHER" id="PTHR23026:SF90">
    <property type="entry name" value="IODOTYROSINE DEIODINASE 1"/>
    <property type="match status" value="1"/>
</dbReference>
<dbReference type="SUPFAM" id="SSF55469">
    <property type="entry name" value="FMN-dependent nitroreductase-like"/>
    <property type="match status" value="1"/>
</dbReference>
<evidence type="ECO:0000256" key="2">
    <source>
        <dbReference type="ARBA" id="ARBA00022643"/>
    </source>
</evidence>
<comment type="caution">
    <text evidence="5">The sequence shown here is derived from an EMBL/GenBank/DDBJ whole genome shotgun (WGS) entry which is preliminary data.</text>
</comment>
<gene>
    <name evidence="5" type="ORF">WS90_24975</name>
</gene>
<dbReference type="GO" id="GO:0016491">
    <property type="term" value="F:oxidoreductase activity"/>
    <property type="evidence" value="ECO:0007669"/>
    <property type="project" value="UniProtKB-KW"/>
</dbReference>
<dbReference type="AlphaFoldDB" id="A0A103Z9G1"/>
<evidence type="ECO:0000313" key="6">
    <source>
        <dbReference type="Proteomes" id="UP000069001"/>
    </source>
</evidence>
<dbReference type="Gene3D" id="3.40.109.10">
    <property type="entry name" value="NADH Oxidase"/>
    <property type="match status" value="1"/>
</dbReference>
<dbReference type="EMBL" id="LOYH01000089">
    <property type="protein sequence ID" value="KVK75908.1"/>
    <property type="molecule type" value="Genomic_DNA"/>
</dbReference>
<keyword evidence="2" id="KW-0288">FMN</keyword>